<comment type="subcellular location">
    <subcellularLocation>
        <location evidence="1">Membrane</location>
        <topology evidence="1">Multi-pass membrane protein</topology>
    </subcellularLocation>
</comment>
<dbReference type="EnsemblFungi" id="MAPG_08473T0">
    <property type="protein sequence ID" value="MAPG_08473T0"/>
    <property type="gene ID" value="MAPG_08473"/>
</dbReference>
<evidence type="ECO:0000256" key="2">
    <source>
        <dbReference type="ARBA" id="ARBA00022692"/>
    </source>
</evidence>
<dbReference type="Proteomes" id="UP000011715">
    <property type="component" value="Unassembled WGS sequence"/>
</dbReference>
<dbReference type="AlphaFoldDB" id="A0A0C4E7G0"/>
<evidence type="ECO:0000259" key="8">
    <source>
        <dbReference type="Pfam" id="PF20684"/>
    </source>
</evidence>
<dbReference type="GO" id="GO:0016020">
    <property type="term" value="C:membrane"/>
    <property type="evidence" value="ECO:0007669"/>
    <property type="project" value="UniProtKB-SubCell"/>
</dbReference>
<feature type="transmembrane region" description="Helical" evidence="7">
    <location>
        <begin position="51"/>
        <end position="70"/>
    </location>
</feature>
<keyword evidence="2 7" id="KW-0812">Transmembrane</keyword>
<feature type="domain" description="Rhodopsin" evidence="8">
    <location>
        <begin position="66"/>
        <end position="304"/>
    </location>
</feature>
<dbReference type="PANTHER" id="PTHR33048:SF42">
    <property type="entry name" value="INTEGRAL MEMBRANE PROTEIN"/>
    <property type="match status" value="1"/>
</dbReference>
<protein>
    <recommendedName>
        <fullName evidence="8">Rhodopsin domain-containing protein</fullName>
    </recommendedName>
</protein>
<keyword evidence="4 7" id="KW-0472">Membrane</keyword>
<feature type="transmembrane region" description="Helical" evidence="7">
    <location>
        <begin position="82"/>
        <end position="102"/>
    </location>
</feature>
<dbReference type="STRING" id="644358.A0A0C4E7G0"/>
<feature type="transmembrane region" description="Helical" evidence="7">
    <location>
        <begin position="159"/>
        <end position="180"/>
    </location>
</feature>
<feature type="region of interest" description="Disordered" evidence="6">
    <location>
        <begin position="1"/>
        <end position="27"/>
    </location>
</feature>
<reference evidence="10" key="5">
    <citation type="submission" date="2015-06" db="UniProtKB">
        <authorList>
            <consortium name="EnsemblFungi"/>
        </authorList>
    </citation>
    <scope>IDENTIFICATION</scope>
    <source>
        <strain evidence="10">ATCC 64411</strain>
    </source>
</reference>
<sequence length="408" mass="43799">MSSGQPGPGGFVVPPTGGTPTPGGSVAPPGFPPGFNPALLPHDDKGGEVKATVWILLAVTTVFFALRIYCRILKSRRLLWEDWVLFLSYLCLLFNAIMVQIQTGMGYGKHFYDIAIENSNTMALYGLIAISVVVMGQVWSKTSFAMTLLRITGPKTKIFVWFLIITINVFMTLGAIFFWVQCTPFSKAWTPLMVGGQCWDPEINISYGIFASVYSGLSDLALSIVPWQVLMGLNLKTKEKIGVALAMSMGAFAGVAAFVKASYLRTLASPDFVYEGKDLVTWGAAETAVTIIAASIPVLRVLLRDMASSRGYFRSGENKGGSGPSSGPSSGPGGGISSTNKSRHRSALGYHAFVKASPSSGNEPEFPPQQHHPAYAAGAGRGRDVEADGGNSYEMMWQGRPERPGYAI</sequence>
<dbReference type="EMBL" id="ADBL01002054">
    <property type="status" value="NOT_ANNOTATED_CDS"/>
    <property type="molecule type" value="Genomic_DNA"/>
</dbReference>
<evidence type="ECO:0000256" key="7">
    <source>
        <dbReference type="SAM" id="Phobius"/>
    </source>
</evidence>
<evidence type="ECO:0000256" key="4">
    <source>
        <dbReference type="ARBA" id="ARBA00023136"/>
    </source>
</evidence>
<gene>
    <name evidence="9" type="ORF">MAPG_08473</name>
</gene>
<dbReference type="eggNOG" id="ENOG502SP0C">
    <property type="taxonomic scope" value="Eukaryota"/>
</dbReference>
<accession>A0A0C4E7G0</accession>
<feature type="region of interest" description="Disordered" evidence="6">
    <location>
        <begin position="356"/>
        <end position="408"/>
    </location>
</feature>
<dbReference type="VEuPathDB" id="FungiDB:MAPG_08473"/>
<dbReference type="OMA" id="WFLIITI"/>
<evidence type="ECO:0000256" key="5">
    <source>
        <dbReference type="ARBA" id="ARBA00038359"/>
    </source>
</evidence>
<evidence type="ECO:0000313" key="10">
    <source>
        <dbReference type="EnsemblFungi" id="MAPG_08473T0"/>
    </source>
</evidence>
<dbReference type="PANTHER" id="PTHR33048">
    <property type="entry name" value="PTH11-LIKE INTEGRAL MEMBRANE PROTEIN (AFU_ORTHOLOGUE AFUA_5G11245)"/>
    <property type="match status" value="1"/>
</dbReference>
<keyword evidence="11" id="KW-1185">Reference proteome</keyword>
<dbReference type="InterPro" id="IPR052337">
    <property type="entry name" value="SAT4-like"/>
</dbReference>
<evidence type="ECO:0000313" key="9">
    <source>
        <dbReference type="EMBL" id="KLU89502.1"/>
    </source>
</evidence>
<feature type="transmembrane region" description="Helical" evidence="7">
    <location>
        <begin position="122"/>
        <end position="139"/>
    </location>
</feature>
<evidence type="ECO:0000256" key="6">
    <source>
        <dbReference type="SAM" id="MobiDB-lite"/>
    </source>
</evidence>
<feature type="compositionally biased region" description="Gly residues" evidence="6">
    <location>
        <begin position="318"/>
        <end position="336"/>
    </location>
</feature>
<feature type="transmembrane region" description="Helical" evidence="7">
    <location>
        <begin position="279"/>
        <end position="303"/>
    </location>
</feature>
<reference evidence="11" key="1">
    <citation type="submission" date="2010-05" db="EMBL/GenBank/DDBJ databases">
        <title>The genome sequence of Magnaporthe poae strain ATCC 64411.</title>
        <authorList>
            <person name="Ma L.-J."/>
            <person name="Dead R."/>
            <person name="Young S."/>
            <person name="Zeng Q."/>
            <person name="Koehrsen M."/>
            <person name="Alvarado L."/>
            <person name="Berlin A."/>
            <person name="Chapman S.B."/>
            <person name="Chen Z."/>
            <person name="Freedman E."/>
            <person name="Gellesch M."/>
            <person name="Goldberg J."/>
            <person name="Griggs A."/>
            <person name="Gujja S."/>
            <person name="Heilman E.R."/>
            <person name="Heiman D."/>
            <person name="Hepburn T."/>
            <person name="Howarth C."/>
            <person name="Jen D."/>
            <person name="Larson L."/>
            <person name="Mehta T."/>
            <person name="Neiman D."/>
            <person name="Pearson M."/>
            <person name="Roberts A."/>
            <person name="Saif S."/>
            <person name="Shea T."/>
            <person name="Shenoy N."/>
            <person name="Sisk P."/>
            <person name="Stolte C."/>
            <person name="Sykes S."/>
            <person name="Walk T."/>
            <person name="White J."/>
            <person name="Yandava C."/>
            <person name="Haas B."/>
            <person name="Nusbaum C."/>
            <person name="Birren B."/>
        </authorList>
    </citation>
    <scope>NUCLEOTIDE SEQUENCE [LARGE SCALE GENOMIC DNA]</scope>
    <source>
        <strain evidence="11">ATCC 64411 / 73-15</strain>
    </source>
</reference>
<evidence type="ECO:0000313" key="11">
    <source>
        <dbReference type="Proteomes" id="UP000011715"/>
    </source>
</evidence>
<dbReference type="OrthoDB" id="5417887at2759"/>
<evidence type="ECO:0000256" key="3">
    <source>
        <dbReference type="ARBA" id="ARBA00022989"/>
    </source>
</evidence>
<proteinExistence type="inferred from homology"/>
<dbReference type="EMBL" id="GL876973">
    <property type="protein sequence ID" value="KLU89502.1"/>
    <property type="molecule type" value="Genomic_DNA"/>
</dbReference>
<dbReference type="InterPro" id="IPR049326">
    <property type="entry name" value="Rhodopsin_dom_fungi"/>
</dbReference>
<name>A0A0C4E7G0_MAGP6</name>
<reference evidence="10" key="4">
    <citation type="journal article" date="2015" name="G3 (Bethesda)">
        <title>Genome sequences of three phytopathogenic species of the Magnaporthaceae family of fungi.</title>
        <authorList>
            <person name="Okagaki L.H."/>
            <person name="Nunes C.C."/>
            <person name="Sailsbery J."/>
            <person name="Clay B."/>
            <person name="Brown D."/>
            <person name="John T."/>
            <person name="Oh Y."/>
            <person name="Young N."/>
            <person name="Fitzgerald M."/>
            <person name="Haas B.J."/>
            <person name="Zeng Q."/>
            <person name="Young S."/>
            <person name="Adiconis X."/>
            <person name="Fan L."/>
            <person name="Levin J.Z."/>
            <person name="Mitchell T.K."/>
            <person name="Okubara P.A."/>
            <person name="Farman M.L."/>
            <person name="Kohn L.M."/>
            <person name="Birren B."/>
            <person name="Ma L.-J."/>
            <person name="Dean R.A."/>
        </authorList>
    </citation>
    <scope>NUCLEOTIDE SEQUENCE</scope>
    <source>
        <strain evidence="10">ATCC 64411 / 73-15</strain>
    </source>
</reference>
<reference evidence="9" key="2">
    <citation type="submission" date="2010-05" db="EMBL/GenBank/DDBJ databases">
        <title>The Genome Sequence of Magnaporthe poae strain ATCC 64411.</title>
        <authorList>
            <consortium name="The Broad Institute Genome Sequencing Platform"/>
            <consortium name="Broad Institute Genome Sequencing Center for Infectious Disease"/>
            <person name="Ma L.-J."/>
            <person name="Dead R."/>
            <person name="Young S."/>
            <person name="Zeng Q."/>
            <person name="Koehrsen M."/>
            <person name="Alvarado L."/>
            <person name="Berlin A."/>
            <person name="Chapman S.B."/>
            <person name="Chen Z."/>
            <person name="Freedman E."/>
            <person name="Gellesch M."/>
            <person name="Goldberg J."/>
            <person name="Griggs A."/>
            <person name="Gujja S."/>
            <person name="Heilman E.R."/>
            <person name="Heiman D."/>
            <person name="Hepburn T."/>
            <person name="Howarth C."/>
            <person name="Jen D."/>
            <person name="Larson L."/>
            <person name="Mehta T."/>
            <person name="Neiman D."/>
            <person name="Pearson M."/>
            <person name="Roberts A."/>
            <person name="Saif S."/>
            <person name="Shea T."/>
            <person name="Shenoy N."/>
            <person name="Sisk P."/>
            <person name="Stolte C."/>
            <person name="Sykes S."/>
            <person name="Walk T."/>
            <person name="White J."/>
            <person name="Yandava C."/>
            <person name="Haas B."/>
            <person name="Nusbaum C."/>
            <person name="Birren B."/>
        </authorList>
    </citation>
    <scope>NUCLEOTIDE SEQUENCE</scope>
    <source>
        <strain evidence="9">ATCC 64411</strain>
    </source>
</reference>
<comment type="similarity">
    <text evidence="5">Belongs to the SAT4 family.</text>
</comment>
<keyword evidence="3 7" id="KW-1133">Transmembrane helix</keyword>
<feature type="region of interest" description="Disordered" evidence="6">
    <location>
        <begin position="314"/>
        <end position="341"/>
    </location>
</feature>
<feature type="compositionally biased region" description="Gly residues" evidence="6">
    <location>
        <begin position="1"/>
        <end position="10"/>
    </location>
</feature>
<feature type="compositionally biased region" description="Low complexity" evidence="6">
    <location>
        <begin position="11"/>
        <end position="27"/>
    </location>
</feature>
<feature type="transmembrane region" description="Helical" evidence="7">
    <location>
        <begin position="209"/>
        <end position="229"/>
    </location>
</feature>
<evidence type="ECO:0000256" key="1">
    <source>
        <dbReference type="ARBA" id="ARBA00004141"/>
    </source>
</evidence>
<organism evidence="10 11">
    <name type="scientific">Magnaporthiopsis poae (strain ATCC 64411 / 73-15)</name>
    <name type="common">Kentucky bluegrass fungus</name>
    <name type="synonym">Magnaporthe poae</name>
    <dbReference type="NCBI Taxonomy" id="644358"/>
    <lineage>
        <taxon>Eukaryota</taxon>
        <taxon>Fungi</taxon>
        <taxon>Dikarya</taxon>
        <taxon>Ascomycota</taxon>
        <taxon>Pezizomycotina</taxon>
        <taxon>Sordariomycetes</taxon>
        <taxon>Sordariomycetidae</taxon>
        <taxon>Magnaporthales</taxon>
        <taxon>Magnaporthaceae</taxon>
        <taxon>Magnaporthiopsis</taxon>
    </lineage>
</organism>
<reference evidence="9" key="3">
    <citation type="submission" date="2011-03" db="EMBL/GenBank/DDBJ databases">
        <title>Annotation of Magnaporthe poae ATCC 64411.</title>
        <authorList>
            <person name="Ma L.-J."/>
            <person name="Dead R."/>
            <person name="Young S.K."/>
            <person name="Zeng Q."/>
            <person name="Gargeya S."/>
            <person name="Fitzgerald M."/>
            <person name="Haas B."/>
            <person name="Abouelleil A."/>
            <person name="Alvarado L."/>
            <person name="Arachchi H.M."/>
            <person name="Berlin A."/>
            <person name="Brown A."/>
            <person name="Chapman S.B."/>
            <person name="Chen Z."/>
            <person name="Dunbar C."/>
            <person name="Freedman E."/>
            <person name="Gearin G."/>
            <person name="Gellesch M."/>
            <person name="Goldberg J."/>
            <person name="Griggs A."/>
            <person name="Gujja S."/>
            <person name="Heiman D."/>
            <person name="Howarth C."/>
            <person name="Larson L."/>
            <person name="Lui A."/>
            <person name="MacDonald P.J.P."/>
            <person name="Mehta T."/>
            <person name="Montmayeur A."/>
            <person name="Murphy C."/>
            <person name="Neiman D."/>
            <person name="Pearson M."/>
            <person name="Priest M."/>
            <person name="Roberts A."/>
            <person name="Saif S."/>
            <person name="Shea T."/>
            <person name="Shenoy N."/>
            <person name="Sisk P."/>
            <person name="Stolte C."/>
            <person name="Sykes S."/>
            <person name="Yandava C."/>
            <person name="Wortman J."/>
            <person name="Nusbaum C."/>
            <person name="Birren B."/>
        </authorList>
    </citation>
    <scope>NUCLEOTIDE SEQUENCE</scope>
    <source>
        <strain evidence="9">ATCC 64411</strain>
    </source>
</reference>
<dbReference type="Pfam" id="PF20684">
    <property type="entry name" value="Fung_rhodopsin"/>
    <property type="match status" value="1"/>
</dbReference>
<feature type="transmembrane region" description="Helical" evidence="7">
    <location>
        <begin position="241"/>
        <end position="259"/>
    </location>
</feature>